<organism evidence="11 12">
    <name type="scientific">Amphiprion ocellaris</name>
    <name type="common">Clown anemonefish</name>
    <dbReference type="NCBI Taxonomy" id="80972"/>
    <lineage>
        <taxon>Eukaryota</taxon>
        <taxon>Metazoa</taxon>
        <taxon>Chordata</taxon>
        <taxon>Craniata</taxon>
        <taxon>Vertebrata</taxon>
        <taxon>Euteleostomi</taxon>
        <taxon>Actinopterygii</taxon>
        <taxon>Neopterygii</taxon>
        <taxon>Teleostei</taxon>
        <taxon>Neoteleostei</taxon>
        <taxon>Acanthomorphata</taxon>
        <taxon>Ovalentaria</taxon>
        <taxon>Pomacentridae</taxon>
        <taxon>Amphiprion</taxon>
    </lineage>
</organism>
<keyword evidence="8" id="KW-0496">Mitochondrion</keyword>
<evidence type="ECO:0000313" key="11">
    <source>
        <dbReference type="Ensembl" id="ENSAOCP00000022067.2"/>
    </source>
</evidence>
<accession>A0A3Q1C405</accession>
<keyword evidence="7" id="KW-1133">Transmembrane helix</keyword>
<comment type="similarity">
    <text evidence="3">Belongs to the UQCC3 family.</text>
</comment>
<evidence type="ECO:0000256" key="8">
    <source>
        <dbReference type="ARBA" id="ARBA00023128"/>
    </source>
</evidence>
<dbReference type="GeneTree" id="ENSGT01150000289718"/>
<dbReference type="OrthoDB" id="9884264at2759"/>
<proteinExistence type="inferred from homology"/>
<evidence type="ECO:0000256" key="1">
    <source>
        <dbReference type="ARBA" id="ARBA00002879"/>
    </source>
</evidence>
<keyword evidence="12" id="KW-1185">Reference proteome</keyword>
<dbReference type="PANTHER" id="PTHR36465">
    <property type="entry name" value="UBIQUINOL-CYTOCHROME-C REDUCTASE COMPLEX ASSEMBLY FACTOR 3"/>
    <property type="match status" value="1"/>
</dbReference>
<keyword evidence="9" id="KW-0472">Membrane</keyword>
<evidence type="ECO:0000256" key="9">
    <source>
        <dbReference type="ARBA" id="ARBA00023136"/>
    </source>
</evidence>
<evidence type="ECO:0000256" key="4">
    <source>
        <dbReference type="ARBA" id="ARBA00016475"/>
    </source>
</evidence>
<comment type="function">
    <text evidence="1">Required for the assembly of the ubiquinol-cytochrome c reductase complex (mitochondrial respiratory chain complex III or cytochrome b-c1 complex), mediating cytochrome b recruitment and probably stabilization within the complex. Thereby, plays an important role in ATP production by mitochondria. Cardiolipin-binding protein, it may also control the cardiolipin composition of mitochondria membranes and their morphology.</text>
</comment>
<gene>
    <name evidence="11" type="primary">OXLD1</name>
</gene>
<protein>
    <recommendedName>
        <fullName evidence="4">Ubiquinol-cytochrome-c reductase complex assembly factor 3</fullName>
    </recommendedName>
</protein>
<evidence type="ECO:0000313" key="12">
    <source>
        <dbReference type="Proteomes" id="UP001501940"/>
    </source>
</evidence>
<dbReference type="Ensembl" id="ENSAOCT00000008927.2">
    <property type="protein sequence ID" value="ENSAOCP00000022067.2"/>
    <property type="gene ID" value="ENSAOCG00000000391.2"/>
</dbReference>
<dbReference type="GO" id="GO:0034551">
    <property type="term" value="P:mitochondrial respiratory chain complex III assembly"/>
    <property type="evidence" value="ECO:0007669"/>
    <property type="project" value="InterPro"/>
</dbReference>
<evidence type="ECO:0000256" key="5">
    <source>
        <dbReference type="ARBA" id="ARBA00022692"/>
    </source>
</evidence>
<evidence type="ECO:0000256" key="6">
    <source>
        <dbReference type="ARBA" id="ARBA00022792"/>
    </source>
</evidence>
<dbReference type="STRING" id="80972.ENSAOCP00000022067"/>
<keyword evidence="5" id="KW-0812">Transmembrane</keyword>
<evidence type="ECO:0000256" key="7">
    <source>
        <dbReference type="ARBA" id="ARBA00022989"/>
    </source>
</evidence>
<sequence length="126" mass="14178">MNNRKHSLPCTHCHWFESSHSCLYICRRFCFFGHGGVSGVDIFKCAGAAPSVTRQPETGPEGPDTQRSLRSIRWTSHWVLATKNLPESNPMRMEETRQRNAMVMQVLKEAAETNDNLARGYGGPAK</sequence>
<dbReference type="AlphaFoldDB" id="A0A3Q1C405"/>
<dbReference type="GO" id="GO:0006754">
    <property type="term" value="P:ATP biosynthetic process"/>
    <property type="evidence" value="ECO:0007669"/>
    <property type="project" value="UniProtKB-KW"/>
</dbReference>
<reference evidence="11" key="3">
    <citation type="submission" date="2025-09" db="UniProtKB">
        <authorList>
            <consortium name="Ensembl"/>
        </authorList>
    </citation>
    <scope>IDENTIFICATION</scope>
</reference>
<name>A0A3Q1C405_AMPOC</name>
<reference evidence="11" key="2">
    <citation type="submission" date="2025-08" db="UniProtKB">
        <authorList>
            <consortium name="Ensembl"/>
        </authorList>
    </citation>
    <scope>IDENTIFICATION</scope>
</reference>
<evidence type="ECO:0000256" key="2">
    <source>
        <dbReference type="ARBA" id="ARBA00004434"/>
    </source>
</evidence>
<dbReference type="Pfam" id="PF15141">
    <property type="entry name" value="UQCC3"/>
    <property type="match status" value="1"/>
</dbReference>
<keyword evidence="10" id="KW-0066">ATP synthesis</keyword>
<comment type="subcellular location">
    <subcellularLocation>
        <location evidence="2">Mitochondrion inner membrane</location>
        <topology evidence="2">Single-pass membrane protein</topology>
    </subcellularLocation>
</comment>
<dbReference type="OMA" id="THENVAW"/>
<evidence type="ECO:0000256" key="10">
    <source>
        <dbReference type="ARBA" id="ARBA00023310"/>
    </source>
</evidence>
<evidence type="ECO:0000256" key="3">
    <source>
        <dbReference type="ARBA" id="ARBA00006970"/>
    </source>
</evidence>
<keyword evidence="6" id="KW-0999">Mitochondrion inner membrane</keyword>
<reference evidence="11 12" key="1">
    <citation type="submission" date="2022-01" db="EMBL/GenBank/DDBJ databases">
        <title>A chromosome-scale genome assembly of the false clownfish, Amphiprion ocellaris.</title>
        <authorList>
            <person name="Ryu T."/>
        </authorList>
    </citation>
    <scope>NUCLEOTIDE SEQUENCE [LARGE SCALE GENOMIC DNA]</scope>
</reference>
<dbReference type="GO" id="GO:0005743">
    <property type="term" value="C:mitochondrial inner membrane"/>
    <property type="evidence" value="ECO:0007669"/>
    <property type="project" value="UniProtKB-SubCell"/>
</dbReference>
<dbReference type="Proteomes" id="UP001501940">
    <property type="component" value="Chromosome 6"/>
</dbReference>
<dbReference type="PANTHER" id="PTHR36465:SF1">
    <property type="entry name" value="UBIQUINOL-CYTOCHROME-C REDUCTASE COMPLEX ASSEMBLY FACTOR 3"/>
    <property type="match status" value="1"/>
</dbReference>
<dbReference type="InterPro" id="IPR027896">
    <property type="entry name" value="UQCC3"/>
</dbReference>